<name>A0A1H8GHX5_9PROT</name>
<dbReference type="RefSeq" id="WP_090633297.1">
    <property type="nucleotide sequence ID" value="NZ_FOCP01000018.1"/>
</dbReference>
<dbReference type="Proteomes" id="UP000199459">
    <property type="component" value="Unassembled WGS sequence"/>
</dbReference>
<evidence type="ECO:0000256" key="1">
    <source>
        <dbReference type="SAM" id="Phobius"/>
    </source>
</evidence>
<feature type="transmembrane region" description="Helical" evidence="1">
    <location>
        <begin position="21"/>
        <end position="39"/>
    </location>
</feature>
<feature type="transmembrane region" description="Helical" evidence="1">
    <location>
        <begin position="51"/>
        <end position="69"/>
    </location>
</feature>
<organism evidence="2 3">
    <name type="scientific">Nitrosomonas marina</name>
    <dbReference type="NCBI Taxonomy" id="917"/>
    <lineage>
        <taxon>Bacteria</taxon>
        <taxon>Pseudomonadati</taxon>
        <taxon>Pseudomonadota</taxon>
        <taxon>Betaproteobacteria</taxon>
        <taxon>Nitrosomonadales</taxon>
        <taxon>Nitrosomonadaceae</taxon>
        <taxon>Nitrosomonas</taxon>
    </lineage>
</organism>
<evidence type="ECO:0000313" key="2">
    <source>
        <dbReference type="EMBL" id="SEN43087.1"/>
    </source>
</evidence>
<reference evidence="2 3" key="1">
    <citation type="submission" date="2016-10" db="EMBL/GenBank/DDBJ databases">
        <authorList>
            <person name="de Groot N.N."/>
        </authorList>
    </citation>
    <scope>NUCLEOTIDE SEQUENCE [LARGE SCALE GENOMIC DNA]</scope>
    <source>
        <strain evidence="2 3">Nm22</strain>
    </source>
</reference>
<keyword evidence="1" id="KW-1133">Transmembrane helix</keyword>
<evidence type="ECO:0000313" key="3">
    <source>
        <dbReference type="Proteomes" id="UP000199459"/>
    </source>
</evidence>
<dbReference type="EMBL" id="FOCP01000018">
    <property type="protein sequence ID" value="SEN43087.1"/>
    <property type="molecule type" value="Genomic_DNA"/>
</dbReference>
<proteinExistence type="predicted"/>
<keyword evidence="1" id="KW-0472">Membrane</keyword>
<protein>
    <submittedName>
        <fullName evidence="2">Uncharacterized protein</fullName>
    </submittedName>
</protein>
<accession>A0A1H8GHX5</accession>
<sequence length="81" mass="8574">MNSRLFQSIPIGSRKSEITRISLYCHVFLSVSVIAGIWLTGGTVTAEVAGWILGAPVVLSGSMAVANAAEHKAKSKTETEK</sequence>
<dbReference type="AlphaFoldDB" id="A0A1H8GHX5"/>
<keyword evidence="1" id="KW-0812">Transmembrane</keyword>
<gene>
    <name evidence="2" type="ORF">SAMN05216325_11813</name>
</gene>